<dbReference type="InterPro" id="IPR007325">
    <property type="entry name" value="KFase/CYL"/>
</dbReference>
<dbReference type="Pfam" id="PF04199">
    <property type="entry name" value="Cyclase"/>
    <property type="match status" value="1"/>
</dbReference>
<dbReference type="SUPFAM" id="SSF102198">
    <property type="entry name" value="Putative cyclase"/>
    <property type="match status" value="1"/>
</dbReference>
<evidence type="ECO:0000313" key="2">
    <source>
        <dbReference type="Proteomes" id="UP001595909"/>
    </source>
</evidence>
<comment type="caution">
    <text evidence="1">The sequence shown here is derived from an EMBL/GenBank/DDBJ whole genome shotgun (WGS) entry which is preliminary data.</text>
</comment>
<organism evidence="1 2">
    <name type="scientific">Actinomycetospora chibensis</name>
    <dbReference type="NCBI Taxonomy" id="663606"/>
    <lineage>
        <taxon>Bacteria</taxon>
        <taxon>Bacillati</taxon>
        <taxon>Actinomycetota</taxon>
        <taxon>Actinomycetes</taxon>
        <taxon>Pseudonocardiales</taxon>
        <taxon>Pseudonocardiaceae</taxon>
        <taxon>Actinomycetospora</taxon>
    </lineage>
</organism>
<dbReference type="EC" id="3.5.-.-" evidence="1"/>
<dbReference type="PANTHER" id="PTHR34861">
    <property type="match status" value="1"/>
</dbReference>
<reference evidence="2" key="1">
    <citation type="journal article" date="2019" name="Int. J. Syst. Evol. Microbiol.">
        <title>The Global Catalogue of Microorganisms (GCM) 10K type strain sequencing project: providing services to taxonomists for standard genome sequencing and annotation.</title>
        <authorList>
            <consortium name="The Broad Institute Genomics Platform"/>
            <consortium name="The Broad Institute Genome Sequencing Center for Infectious Disease"/>
            <person name="Wu L."/>
            <person name="Ma J."/>
        </authorList>
    </citation>
    <scope>NUCLEOTIDE SEQUENCE [LARGE SCALE GENOMIC DNA]</scope>
    <source>
        <strain evidence="2">CCUG 50347</strain>
    </source>
</reference>
<dbReference type="Proteomes" id="UP001595909">
    <property type="component" value="Unassembled WGS sequence"/>
</dbReference>
<keyword evidence="1" id="KW-0378">Hydrolase</keyword>
<dbReference type="Gene3D" id="3.50.30.50">
    <property type="entry name" value="Putative cyclase"/>
    <property type="match status" value="1"/>
</dbReference>
<gene>
    <name evidence="1" type="ORF">ACFPEL_25010</name>
</gene>
<keyword evidence="2" id="KW-1185">Reference proteome</keyword>
<dbReference type="InterPro" id="IPR037175">
    <property type="entry name" value="KFase_sf"/>
</dbReference>
<sequence length="337" mass="37291">MVRITCVVTTFSKRRRHMADVPSMRELLGDNPPQNWGKWGSDDEVGSLNYLDPAQVLRGVASVRDGQVFTLQCPMGHPHGDPVFPGREGIKREMVWDQELFESGNGPSFPGGIRATDDKAEIFLQGSSQYDALGHAWYDDTLWNGRSADTTNGGGMSWASILPIAERGVAGRGVLIDMARHRGKDWLDKGETFTHTDLEDAAAKQGTTIEDRDILLVRTGFLKYFYATPAEEFYEGFIEPGLTYSRELVEWFQNKEIPNLVTDTIANEVTANPETGVLLPLHASLLRNLGVSLAEIIWLDDLADACAADGRWDFLYTAAPLKIHEATGSPVNPVVIR</sequence>
<name>A0ABV9RR31_9PSEU</name>
<evidence type="ECO:0000313" key="1">
    <source>
        <dbReference type="EMBL" id="MFC4835693.1"/>
    </source>
</evidence>
<protein>
    <submittedName>
        <fullName evidence="1">Cyclase family protein</fullName>
        <ecNumber evidence="1">3.5.-.-</ecNumber>
    </submittedName>
</protein>
<dbReference type="RefSeq" id="WP_274187847.1">
    <property type="nucleotide sequence ID" value="NZ_JAQZAM010000003.1"/>
</dbReference>
<dbReference type="GO" id="GO:0016787">
    <property type="term" value="F:hydrolase activity"/>
    <property type="evidence" value="ECO:0007669"/>
    <property type="project" value="UniProtKB-KW"/>
</dbReference>
<accession>A0ABV9RR31</accession>
<dbReference type="EMBL" id="JBHSIM010000051">
    <property type="protein sequence ID" value="MFC4835693.1"/>
    <property type="molecule type" value="Genomic_DNA"/>
</dbReference>
<dbReference type="PANTHER" id="PTHR34861:SF10">
    <property type="entry name" value="CYCLASE"/>
    <property type="match status" value="1"/>
</dbReference>
<proteinExistence type="predicted"/>